<evidence type="ECO:0000313" key="1">
    <source>
        <dbReference type="EMBL" id="GBL45205.1"/>
    </source>
</evidence>
<protein>
    <submittedName>
        <fullName evidence="1">Uncharacterized protein</fullName>
    </submittedName>
</protein>
<gene>
    <name evidence="1" type="ORF">SFMTTN_1009</name>
</gene>
<organism evidence="1 2">
    <name type="scientific">Sulfuriferula multivorans</name>
    <dbReference type="NCBI Taxonomy" id="1559896"/>
    <lineage>
        <taxon>Bacteria</taxon>
        <taxon>Pseudomonadati</taxon>
        <taxon>Pseudomonadota</taxon>
        <taxon>Betaproteobacteria</taxon>
        <taxon>Nitrosomonadales</taxon>
        <taxon>Sulfuricellaceae</taxon>
        <taxon>Sulfuriferula</taxon>
    </lineage>
</organism>
<dbReference type="Gene3D" id="3.40.630.30">
    <property type="match status" value="1"/>
</dbReference>
<sequence length="42" mass="4603">MLRATLLTDHDNLSAIAFYERAGFTRSSMIVLRCWLGAASGS</sequence>
<keyword evidence="2" id="KW-1185">Reference proteome</keyword>
<reference evidence="1 2" key="1">
    <citation type="journal article" date="2019" name="Front. Microbiol.">
        <title>Genomes of Neutrophilic Sulfur-Oxidizing Chemolithoautotrophs Representing 9 Proteobacterial Species From 8 Genera.</title>
        <authorList>
            <person name="Watanabe T."/>
            <person name="Kojima H."/>
            <person name="Umezawa K."/>
            <person name="Hori C."/>
            <person name="Takasuka T.E."/>
            <person name="Kato Y."/>
            <person name="Fukui M."/>
        </authorList>
    </citation>
    <scope>NUCLEOTIDE SEQUENCE [LARGE SCALE GENOMIC DNA]</scope>
    <source>
        <strain evidence="1 2">TTN</strain>
    </source>
</reference>
<dbReference type="InterPro" id="IPR016181">
    <property type="entry name" value="Acyl_CoA_acyltransferase"/>
</dbReference>
<dbReference type="Proteomes" id="UP000286806">
    <property type="component" value="Unassembled WGS sequence"/>
</dbReference>
<evidence type="ECO:0000313" key="2">
    <source>
        <dbReference type="Proteomes" id="UP000286806"/>
    </source>
</evidence>
<accession>A0A401JBZ9</accession>
<proteinExistence type="predicted"/>
<dbReference type="EMBL" id="BGOW01000006">
    <property type="protein sequence ID" value="GBL45205.1"/>
    <property type="molecule type" value="Genomic_DNA"/>
</dbReference>
<comment type="caution">
    <text evidence="1">The sequence shown here is derived from an EMBL/GenBank/DDBJ whole genome shotgun (WGS) entry which is preliminary data.</text>
</comment>
<dbReference type="AlphaFoldDB" id="A0A401JBZ9"/>
<dbReference type="SUPFAM" id="SSF55729">
    <property type="entry name" value="Acyl-CoA N-acyltransferases (Nat)"/>
    <property type="match status" value="1"/>
</dbReference>
<name>A0A401JBZ9_9PROT</name>